<accession>A0A4R5XEK3</accession>
<gene>
    <name evidence="2" type="ORF">BD410DRAFT_810498</name>
</gene>
<dbReference type="VEuPathDB" id="FungiDB:BD410DRAFT_810498"/>
<dbReference type="AlphaFoldDB" id="A0A4R5XEK3"/>
<dbReference type="Proteomes" id="UP000294933">
    <property type="component" value="Unassembled WGS sequence"/>
</dbReference>
<dbReference type="EMBL" id="ML170588">
    <property type="protein sequence ID" value="TDL13488.1"/>
    <property type="molecule type" value="Genomic_DNA"/>
</dbReference>
<keyword evidence="3" id="KW-1185">Reference proteome</keyword>
<sequence length="485" mass="53481">MRVSSPPVDRATKIPEISKEPKSTGVMAGKLVSSSQLQQLLGIGKRDVYDVEYMFAGREELGRGYEKTSDTDTIVITSNRAVKPTERCQLCQDVTTDLRIQCGDSNCTGAICVRGGPPNEASASGCISFKDKERFLKSAGNIDFRCLRCCLKLKIPFPLELSTYKAFPPRIVMVNLPVLVTGLVYQDIDRPCVFDLALKALQAVYMKNDPRNLHWTDALVMGERGIDLDATRQSEGFTEANAFLDEVADAGWLCIVESHAMTQKGGIVTAEQDSADGQTVLNFGQKVSEALQFWLGKDMMNRVKGKASIRHLRMIALCVCGPVIGVTKSLNDLKGLVERDVIDCIVGFSREFVTPQLVYQQLAAMCTNAFMWQNLSDKKPWERLRTAIELAFGGQSHILEHSPVVLISKRNGVVDCTAFVYGSPNSMPWGLEPPPCDQCGTNAHVHCHSEEGSQTFTDDVGKTVSARFTANAKYECTKCDRRTNP</sequence>
<proteinExistence type="predicted"/>
<reference evidence="2 3" key="1">
    <citation type="submission" date="2018-06" db="EMBL/GenBank/DDBJ databases">
        <title>A transcriptomic atlas of mushroom development highlights an independent origin of complex multicellularity.</title>
        <authorList>
            <consortium name="DOE Joint Genome Institute"/>
            <person name="Krizsan K."/>
            <person name="Almasi E."/>
            <person name="Merenyi Z."/>
            <person name="Sahu N."/>
            <person name="Viragh M."/>
            <person name="Koszo T."/>
            <person name="Mondo S."/>
            <person name="Kiss B."/>
            <person name="Balint B."/>
            <person name="Kues U."/>
            <person name="Barry K."/>
            <person name="Hegedus J.C."/>
            <person name="Henrissat B."/>
            <person name="Johnson J."/>
            <person name="Lipzen A."/>
            <person name="Ohm R."/>
            <person name="Nagy I."/>
            <person name="Pangilinan J."/>
            <person name="Yan J."/>
            <person name="Xiong Y."/>
            <person name="Grigoriev I.V."/>
            <person name="Hibbett D.S."/>
            <person name="Nagy L.G."/>
        </authorList>
    </citation>
    <scope>NUCLEOTIDE SEQUENCE [LARGE SCALE GENOMIC DNA]</scope>
    <source>
        <strain evidence="2 3">SZMC22713</strain>
    </source>
</reference>
<dbReference type="OrthoDB" id="2633096at2759"/>
<feature type="non-terminal residue" evidence="2">
    <location>
        <position position="485"/>
    </location>
</feature>
<name>A0A4R5XEK3_9AGAM</name>
<evidence type="ECO:0000256" key="1">
    <source>
        <dbReference type="SAM" id="MobiDB-lite"/>
    </source>
</evidence>
<protein>
    <submittedName>
        <fullName evidence="2">Uncharacterized protein</fullName>
    </submittedName>
</protein>
<organism evidence="2 3">
    <name type="scientific">Rickenella mellea</name>
    <dbReference type="NCBI Taxonomy" id="50990"/>
    <lineage>
        <taxon>Eukaryota</taxon>
        <taxon>Fungi</taxon>
        <taxon>Dikarya</taxon>
        <taxon>Basidiomycota</taxon>
        <taxon>Agaricomycotina</taxon>
        <taxon>Agaricomycetes</taxon>
        <taxon>Hymenochaetales</taxon>
        <taxon>Rickenellaceae</taxon>
        <taxon>Rickenella</taxon>
    </lineage>
</organism>
<feature type="region of interest" description="Disordered" evidence="1">
    <location>
        <begin position="1"/>
        <end position="23"/>
    </location>
</feature>
<feature type="compositionally biased region" description="Basic and acidic residues" evidence="1">
    <location>
        <begin position="10"/>
        <end position="22"/>
    </location>
</feature>
<evidence type="ECO:0000313" key="2">
    <source>
        <dbReference type="EMBL" id="TDL13488.1"/>
    </source>
</evidence>
<evidence type="ECO:0000313" key="3">
    <source>
        <dbReference type="Proteomes" id="UP000294933"/>
    </source>
</evidence>